<dbReference type="Proteomes" id="UP000828390">
    <property type="component" value="Unassembled WGS sequence"/>
</dbReference>
<gene>
    <name evidence="1" type="ORF">DPMN_104494</name>
</gene>
<keyword evidence="2" id="KW-1185">Reference proteome</keyword>
<sequence>MTATTSGSDLDCIVDVEDPFITTPYVYRRPCEAQRDVGHCRYVEVRCYTSSSSSVWFVLSSLSSSYSG</sequence>
<dbReference type="AlphaFoldDB" id="A0A9D4K2S4"/>
<reference evidence="1" key="1">
    <citation type="journal article" date="2019" name="bioRxiv">
        <title>The Genome of the Zebra Mussel, Dreissena polymorpha: A Resource for Invasive Species Research.</title>
        <authorList>
            <person name="McCartney M.A."/>
            <person name="Auch B."/>
            <person name="Kono T."/>
            <person name="Mallez S."/>
            <person name="Zhang Y."/>
            <person name="Obille A."/>
            <person name="Becker A."/>
            <person name="Abrahante J.E."/>
            <person name="Garbe J."/>
            <person name="Badalamenti J.P."/>
            <person name="Herman A."/>
            <person name="Mangelson H."/>
            <person name="Liachko I."/>
            <person name="Sullivan S."/>
            <person name="Sone E.D."/>
            <person name="Koren S."/>
            <person name="Silverstein K.A.T."/>
            <person name="Beckman K.B."/>
            <person name="Gohl D.M."/>
        </authorList>
    </citation>
    <scope>NUCLEOTIDE SEQUENCE</scope>
    <source>
        <strain evidence="1">Duluth1</strain>
        <tissue evidence="1">Whole animal</tissue>
    </source>
</reference>
<organism evidence="1 2">
    <name type="scientific">Dreissena polymorpha</name>
    <name type="common">Zebra mussel</name>
    <name type="synonym">Mytilus polymorpha</name>
    <dbReference type="NCBI Taxonomy" id="45954"/>
    <lineage>
        <taxon>Eukaryota</taxon>
        <taxon>Metazoa</taxon>
        <taxon>Spiralia</taxon>
        <taxon>Lophotrochozoa</taxon>
        <taxon>Mollusca</taxon>
        <taxon>Bivalvia</taxon>
        <taxon>Autobranchia</taxon>
        <taxon>Heteroconchia</taxon>
        <taxon>Euheterodonta</taxon>
        <taxon>Imparidentia</taxon>
        <taxon>Neoheterodontei</taxon>
        <taxon>Myida</taxon>
        <taxon>Dreissenoidea</taxon>
        <taxon>Dreissenidae</taxon>
        <taxon>Dreissena</taxon>
    </lineage>
</organism>
<dbReference type="EMBL" id="JAIWYP010000004">
    <property type="protein sequence ID" value="KAH3831232.1"/>
    <property type="molecule type" value="Genomic_DNA"/>
</dbReference>
<protein>
    <submittedName>
        <fullName evidence="1">Uncharacterized protein</fullName>
    </submittedName>
</protein>
<comment type="caution">
    <text evidence="1">The sequence shown here is derived from an EMBL/GenBank/DDBJ whole genome shotgun (WGS) entry which is preliminary data.</text>
</comment>
<accession>A0A9D4K2S4</accession>
<evidence type="ECO:0000313" key="2">
    <source>
        <dbReference type="Proteomes" id="UP000828390"/>
    </source>
</evidence>
<reference evidence="1" key="2">
    <citation type="submission" date="2020-11" db="EMBL/GenBank/DDBJ databases">
        <authorList>
            <person name="McCartney M.A."/>
            <person name="Auch B."/>
            <person name="Kono T."/>
            <person name="Mallez S."/>
            <person name="Becker A."/>
            <person name="Gohl D.M."/>
            <person name="Silverstein K.A.T."/>
            <person name="Koren S."/>
            <person name="Bechman K.B."/>
            <person name="Herman A."/>
            <person name="Abrahante J.E."/>
            <person name="Garbe J."/>
        </authorList>
    </citation>
    <scope>NUCLEOTIDE SEQUENCE</scope>
    <source>
        <strain evidence="1">Duluth1</strain>
        <tissue evidence="1">Whole animal</tissue>
    </source>
</reference>
<name>A0A9D4K2S4_DREPO</name>
<evidence type="ECO:0000313" key="1">
    <source>
        <dbReference type="EMBL" id="KAH3831232.1"/>
    </source>
</evidence>
<proteinExistence type="predicted"/>